<dbReference type="FunFam" id="3.30.70.580:FF:000001">
    <property type="entry name" value="tRNA pseudouridine synthase A"/>
    <property type="match status" value="1"/>
</dbReference>
<dbReference type="PANTHER" id="PTHR11142">
    <property type="entry name" value="PSEUDOURIDYLATE SYNTHASE"/>
    <property type="match status" value="1"/>
</dbReference>
<keyword evidence="10" id="KW-1185">Reference proteome</keyword>
<dbReference type="Pfam" id="PF01416">
    <property type="entry name" value="PseudoU_synth_1"/>
    <property type="match status" value="2"/>
</dbReference>
<dbReference type="InterPro" id="IPR020094">
    <property type="entry name" value="TruA/RsuA/RluB/E/F_N"/>
</dbReference>
<dbReference type="EMBL" id="JQSG02000006">
    <property type="protein sequence ID" value="OBS08907.1"/>
    <property type="molecule type" value="Genomic_DNA"/>
</dbReference>
<dbReference type="Proteomes" id="UP000029273">
    <property type="component" value="Unassembled WGS sequence"/>
</dbReference>
<evidence type="ECO:0000256" key="3">
    <source>
        <dbReference type="ARBA" id="ARBA00023235"/>
    </source>
</evidence>
<organism evidence="9 10">
    <name type="scientific">Acidihalobacter prosperus</name>
    <dbReference type="NCBI Taxonomy" id="160660"/>
    <lineage>
        <taxon>Bacteria</taxon>
        <taxon>Pseudomonadati</taxon>
        <taxon>Pseudomonadota</taxon>
        <taxon>Gammaproteobacteria</taxon>
        <taxon>Chromatiales</taxon>
        <taxon>Ectothiorhodospiraceae</taxon>
        <taxon>Acidihalobacter</taxon>
    </lineage>
</organism>
<dbReference type="AlphaFoldDB" id="A0A1A6C2W2"/>
<comment type="caution">
    <text evidence="9">The sequence shown here is derived from an EMBL/GenBank/DDBJ whole genome shotgun (WGS) entry which is preliminary data.</text>
</comment>
<feature type="binding site" evidence="4 6">
    <location>
        <position position="109"/>
    </location>
    <ligand>
        <name>substrate</name>
    </ligand>
</feature>
<dbReference type="RefSeq" id="WP_038091584.1">
    <property type="nucleotide sequence ID" value="NZ_JQSG02000006.1"/>
</dbReference>
<dbReference type="HAMAP" id="MF_00171">
    <property type="entry name" value="TruA"/>
    <property type="match status" value="1"/>
</dbReference>
<dbReference type="OrthoDB" id="9811823at2"/>
<dbReference type="STRING" id="160660.BJI67_10145"/>
<evidence type="ECO:0000259" key="8">
    <source>
        <dbReference type="Pfam" id="PF01416"/>
    </source>
</evidence>
<dbReference type="Gene3D" id="3.30.70.660">
    <property type="entry name" value="Pseudouridine synthase I, catalytic domain, C-terminal subdomain"/>
    <property type="match status" value="1"/>
</dbReference>
<dbReference type="GO" id="GO:0031119">
    <property type="term" value="P:tRNA pseudouridine synthesis"/>
    <property type="evidence" value="ECO:0007669"/>
    <property type="project" value="UniProtKB-UniRule"/>
</dbReference>
<dbReference type="InterPro" id="IPR020097">
    <property type="entry name" value="PsdUridine_synth_TruA_a/b_dom"/>
</dbReference>
<dbReference type="PIRSF" id="PIRSF001430">
    <property type="entry name" value="tRNA_psdUrid_synth"/>
    <property type="match status" value="1"/>
</dbReference>
<dbReference type="CDD" id="cd02570">
    <property type="entry name" value="PseudoU_synth_EcTruA"/>
    <property type="match status" value="1"/>
</dbReference>
<dbReference type="EC" id="5.4.99.12" evidence="4"/>
<dbReference type="Gene3D" id="3.30.70.580">
    <property type="entry name" value="Pseudouridine synthase I, catalytic domain, N-terminal subdomain"/>
    <property type="match status" value="1"/>
</dbReference>
<dbReference type="SUPFAM" id="SSF55120">
    <property type="entry name" value="Pseudouridine synthase"/>
    <property type="match status" value="1"/>
</dbReference>
<feature type="active site" description="Nucleophile" evidence="4 5">
    <location>
        <position position="51"/>
    </location>
</feature>
<evidence type="ECO:0000256" key="4">
    <source>
        <dbReference type="HAMAP-Rule" id="MF_00171"/>
    </source>
</evidence>
<evidence type="ECO:0000256" key="2">
    <source>
        <dbReference type="ARBA" id="ARBA00022694"/>
    </source>
</evidence>
<comment type="subunit">
    <text evidence="4">Homodimer.</text>
</comment>
<dbReference type="PANTHER" id="PTHR11142:SF0">
    <property type="entry name" value="TRNA PSEUDOURIDINE SYNTHASE-LIKE 1"/>
    <property type="match status" value="1"/>
</dbReference>
<evidence type="ECO:0000256" key="6">
    <source>
        <dbReference type="PIRSR" id="PIRSR001430-2"/>
    </source>
</evidence>
<keyword evidence="2 4" id="KW-0819">tRNA processing</keyword>
<name>A0A1A6C2W2_9GAMM</name>
<dbReference type="NCBIfam" id="TIGR00071">
    <property type="entry name" value="hisT_truA"/>
    <property type="match status" value="1"/>
</dbReference>
<dbReference type="InterPro" id="IPR020103">
    <property type="entry name" value="PsdUridine_synth_cat_dom_sf"/>
</dbReference>
<accession>A0A1A6C2W2</accession>
<comment type="catalytic activity">
    <reaction evidence="4 7">
        <text>uridine(38/39/40) in tRNA = pseudouridine(38/39/40) in tRNA</text>
        <dbReference type="Rhea" id="RHEA:22376"/>
        <dbReference type="Rhea" id="RHEA-COMP:10085"/>
        <dbReference type="Rhea" id="RHEA-COMP:10087"/>
        <dbReference type="ChEBI" id="CHEBI:65314"/>
        <dbReference type="ChEBI" id="CHEBI:65315"/>
        <dbReference type="EC" id="5.4.99.12"/>
    </reaction>
</comment>
<evidence type="ECO:0000313" key="9">
    <source>
        <dbReference type="EMBL" id="OBS08907.1"/>
    </source>
</evidence>
<proteinExistence type="inferred from homology"/>
<dbReference type="InterPro" id="IPR001406">
    <property type="entry name" value="PsdUridine_synth_TruA"/>
</dbReference>
<feature type="domain" description="Pseudouridine synthase I TruA alpha/beta" evidence="8">
    <location>
        <begin position="8"/>
        <end position="102"/>
    </location>
</feature>
<feature type="domain" description="Pseudouridine synthase I TruA alpha/beta" evidence="8">
    <location>
        <begin position="142"/>
        <end position="244"/>
    </location>
</feature>
<dbReference type="GO" id="GO:0003723">
    <property type="term" value="F:RNA binding"/>
    <property type="evidence" value="ECO:0007669"/>
    <property type="project" value="InterPro"/>
</dbReference>
<comment type="function">
    <text evidence="4">Formation of pseudouridine at positions 38, 39 and 40 in the anticodon stem and loop of transfer RNAs.</text>
</comment>
<comment type="similarity">
    <text evidence="1 4 7">Belongs to the tRNA pseudouridine synthase TruA family.</text>
</comment>
<dbReference type="InterPro" id="IPR020095">
    <property type="entry name" value="PsdUridine_synth_TruA_C"/>
</dbReference>
<reference evidence="9 10" key="1">
    <citation type="journal article" date="2014" name="Genome Announc.">
        <title>Draft Genome Sequence of the Iron-Oxidizing, Acidophilic, and Halotolerant 'Thiobacillus prosperus' Type Strain DSM 5130.</title>
        <authorList>
            <person name="Ossandon F.J."/>
            <person name="Cardenas J.P."/>
            <person name="Corbett M."/>
            <person name="Quatrini R."/>
            <person name="Holmes D.S."/>
            <person name="Watkin E."/>
        </authorList>
    </citation>
    <scope>NUCLEOTIDE SEQUENCE [LARGE SCALE GENOMIC DNA]</scope>
    <source>
        <strain evidence="9 10">DSM 5130</strain>
    </source>
</reference>
<keyword evidence="3 4" id="KW-0413">Isomerase</keyword>
<comment type="caution">
    <text evidence="4">Lacks conserved residue(s) required for the propagation of feature annotation.</text>
</comment>
<sequence length="258" mass="29068">MRIALGIEYDGRDFSGWQRQAGTRTVQACLEQALSKVAAVPVSLVCAGRTDAGVHAVGQIAHFDTPSLRSERSWVLGANANLPEAISVQWAIEVDESFHARFSAISRRYRYVILSRWVRPGLLRGKVTWVHAELDIDAMREAAAHLVGRHDFSSYRALACQAKSPVRTVHRIELTREDDFIYLDIHANAFLHHMVRNIAGVLIGIGKREHGPDWSREILEYRDRTRGGVTAPADGLYFVHVEYPPEHSLPQTQRAPRF</sequence>
<evidence type="ECO:0000256" key="1">
    <source>
        <dbReference type="ARBA" id="ARBA00009375"/>
    </source>
</evidence>
<evidence type="ECO:0000256" key="7">
    <source>
        <dbReference type="RuleBase" id="RU003792"/>
    </source>
</evidence>
<evidence type="ECO:0000256" key="5">
    <source>
        <dbReference type="PIRSR" id="PIRSR001430-1"/>
    </source>
</evidence>
<gene>
    <name evidence="4" type="primary">truA</name>
    <name evidence="9" type="ORF">Thpro_023157</name>
</gene>
<evidence type="ECO:0000313" key="10">
    <source>
        <dbReference type="Proteomes" id="UP000029273"/>
    </source>
</evidence>
<protein>
    <recommendedName>
        <fullName evidence="4">tRNA pseudouridine synthase A</fullName>
        <ecNumber evidence="4">5.4.99.12</ecNumber>
    </recommendedName>
    <alternativeName>
        <fullName evidence="4">tRNA pseudouridine(38-40) synthase</fullName>
    </alternativeName>
    <alternativeName>
        <fullName evidence="4">tRNA pseudouridylate synthase I</fullName>
    </alternativeName>
    <alternativeName>
        <fullName evidence="4">tRNA-uridine isomerase I</fullName>
    </alternativeName>
</protein>
<dbReference type="GO" id="GO:0160147">
    <property type="term" value="F:tRNA pseudouridine(38-40) synthase activity"/>
    <property type="evidence" value="ECO:0007669"/>
    <property type="project" value="UniProtKB-EC"/>
</dbReference>